<gene>
    <name evidence="3" type="ORF">PF002_g25134</name>
    <name evidence="2" type="ORF">PF006_g24615</name>
</gene>
<feature type="region of interest" description="Disordered" evidence="1">
    <location>
        <begin position="1"/>
        <end position="72"/>
    </location>
</feature>
<evidence type="ECO:0000256" key="1">
    <source>
        <dbReference type="SAM" id="MobiDB-lite"/>
    </source>
</evidence>
<comment type="caution">
    <text evidence="3">The sequence shown here is derived from an EMBL/GenBank/DDBJ whole genome shotgun (WGS) entry which is preliminary data.</text>
</comment>
<protein>
    <submittedName>
        <fullName evidence="3">Uncharacterized protein</fullName>
    </submittedName>
</protein>
<evidence type="ECO:0000313" key="3">
    <source>
        <dbReference type="EMBL" id="KAE9189119.1"/>
    </source>
</evidence>
<organism evidence="3 4">
    <name type="scientific">Phytophthora fragariae</name>
    <dbReference type="NCBI Taxonomy" id="53985"/>
    <lineage>
        <taxon>Eukaryota</taxon>
        <taxon>Sar</taxon>
        <taxon>Stramenopiles</taxon>
        <taxon>Oomycota</taxon>
        <taxon>Peronosporomycetes</taxon>
        <taxon>Peronosporales</taxon>
        <taxon>Peronosporaceae</taxon>
        <taxon>Phytophthora</taxon>
    </lineage>
</organism>
<dbReference type="Proteomes" id="UP000440367">
    <property type="component" value="Unassembled WGS sequence"/>
</dbReference>
<name>A0A6A3WQ59_9STRA</name>
<feature type="non-terminal residue" evidence="3">
    <location>
        <position position="103"/>
    </location>
</feature>
<sequence length="103" mass="10835">MGDTAFDPPGEGRQRHEKGEATALRSTAGPPISTLLSGGPHQAEESAADLGPQLPTLVTTPSDAQGGGDRVTRSQRDSYFFCLTLPRRLTLSGNLNCCYICGS</sequence>
<reference evidence="4 5" key="1">
    <citation type="submission" date="2018-08" db="EMBL/GenBank/DDBJ databases">
        <title>Genomic investigation of the strawberry pathogen Phytophthora fragariae indicates pathogenicity is determined by transcriptional variation in three key races.</title>
        <authorList>
            <person name="Adams T.M."/>
            <person name="Armitage A.D."/>
            <person name="Sobczyk M.K."/>
            <person name="Bates H.J."/>
            <person name="Dunwell J.M."/>
            <person name="Nellist C.F."/>
            <person name="Harrison R.J."/>
        </authorList>
    </citation>
    <scope>NUCLEOTIDE SEQUENCE [LARGE SCALE GENOMIC DNA]</scope>
    <source>
        <strain evidence="3 4">BC-1</strain>
        <strain evidence="2 5">NOV-5</strain>
    </source>
</reference>
<dbReference type="AlphaFoldDB" id="A0A6A3WQ59"/>
<proteinExistence type="predicted"/>
<evidence type="ECO:0000313" key="4">
    <source>
        <dbReference type="Proteomes" id="UP000440367"/>
    </source>
</evidence>
<dbReference type="EMBL" id="QXGD01002402">
    <property type="protein sequence ID" value="KAE9189119.1"/>
    <property type="molecule type" value="Genomic_DNA"/>
</dbReference>
<accession>A0A6A3WQ59</accession>
<dbReference type="Proteomes" id="UP000440732">
    <property type="component" value="Unassembled WGS sequence"/>
</dbReference>
<evidence type="ECO:0000313" key="5">
    <source>
        <dbReference type="Proteomes" id="UP000440732"/>
    </source>
</evidence>
<feature type="compositionally biased region" description="Basic and acidic residues" evidence="1">
    <location>
        <begin position="10"/>
        <end position="20"/>
    </location>
</feature>
<dbReference type="EMBL" id="QXGA01002743">
    <property type="protein sequence ID" value="KAE9092728.1"/>
    <property type="molecule type" value="Genomic_DNA"/>
</dbReference>
<evidence type="ECO:0000313" key="2">
    <source>
        <dbReference type="EMBL" id="KAE9092728.1"/>
    </source>
</evidence>